<evidence type="ECO:0000313" key="2">
    <source>
        <dbReference type="EMBL" id="RUO63132.1"/>
    </source>
</evidence>
<dbReference type="Pfam" id="PF03572">
    <property type="entry name" value="Peptidase_S41"/>
    <property type="match status" value="1"/>
</dbReference>
<dbReference type="GO" id="GO:0004175">
    <property type="term" value="F:endopeptidase activity"/>
    <property type="evidence" value="ECO:0007669"/>
    <property type="project" value="TreeGrafter"/>
</dbReference>
<protein>
    <recommendedName>
        <fullName evidence="1">Tail specific protease domain-containing protein</fullName>
    </recommendedName>
</protein>
<dbReference type="Gene3D" id="3.90.226.10">
    <property type="entry name" value="2-enoyl-CoA Hydratase, Chain A, domain 1"/>
    <property type="match status" value="1"/>
</dbReference>
<proteinExistence type="predicted"/>
<comment type="caution">
    <text evidence="2">The sequence shown here is derived from an EMBL/GenBank/DDBJ whole genome shotgun (WGS) entry which is preliminary data.</text>
</comment>
<gene>
    <name evidence="2" type="ORF">CWI71_02605</name>
</gene>
<dbReference type="InterPro" id="IPR005151">
    <property type="entry name" value="Tail-specific_protease"/>
</dbReference>
<dbReference type="PANTHER" id="PTHR32060:SF22">
    <property type="entry name" value="CARBOXYL-TERMINAL-PROCESSING PEPTIDASE 3, CHLOROPLASTIC"/>
    <property type="match status" value="1"/>
</dbReference>
<dbReference type="PANTHER" id="PTHR32060">
    <property type="entry name" value="TAIL-SPECIFIC PROTEASE"/>
    <property type="match status" value="1"/>
</dbReference>
<dbReference type="Proteomes" id="UP000288259">
    <property type="component" value="Unassembled WGS sequence"/>
</dbReference>
<dbReference type="InterPro" id="IPR029045">
    <property type="entry name" value="ClpP/crotonase-like_dom_sf"/>
</dbReference>
<dbReference type="SUPFAM" id="SSF52096">
    <property type="entry name" value="ClpP/crotonase"/>
    <property type="match status" value="1"/>
</dbReference>
<accession>A0A432YPY1</accession>
<dbReference type="GO" id="GO:0008236">
    <property type="term" value="F:serine-type peptidase activity"/>
    <property type="evidence" value="ECO:0007669"/>
    <property type="project" value="InterPro"/>
</dbReference>
<evidence type="ECO:0000259" key="1">
    <source>
        <dbReference type="Pfam" id="PF03572"/>
    </source>
</evidence>
<feature type="domain" description="Tail specific protease" evidence="1">
    <location>
        <begin position="220"/>
        <end position="412"/>
    </location>
</feature>
<dbReference type="EMBL" id="PIPY01000002">
    <property type="protein sequence ID" value="RUO63132.1"/>
    <property type="molecule type" value="Genomic_DNA"/>
</dbReference>
<reference evidence="3" key="1">
    <citation type="journal article" date="2018" name="Front. Microbiol.">
        <title>Genome-Based Analysis Reveals the Taxonomy and Diversity of the Family Idiomarinaceae.</title>
        <authorList>
            <person name="Liu Y."/>
            <person name="Lai Q."/>
            <person name="Shao Z."/>
        </authorList>
    </citation>
    <scope>NUCLEOTIDE SEQUENCE [LARGE SCALE GENOMIC DNA]</scope>
    <source>
        <strain evidence="3">CVS-6</strain>
    </source>
</reference>
<dbReference type="AlphaFoldDB" id="A0A432YPY1"/>
<sequence length="440" mass="49332">MLFHGAIEMSFNTLFASLLLLVSLNCSYAQQSTTTFTPAQLREDFSQLYQNLQSGSYDLFAHYPQVHYDRDYQNFLAALEQPLTKLEAQKLFMRFVALARIAHTRIDFPVADYRSFLENSGKTLPFDLRIHTEGVFIYEGEQAVYRMTLRDAQSQEIYTVTQPTLAQKDQLQSVTDASTAERKLRDYEVRADGIGYLKPGPFYNIYASSDAEVWDTTEFHSFIDEAFTALKQAEVTRVLIDLRGNPGGTNSFSDHMLAWIADQPFKFASDFRVKVSPLARQANQQRLQGNPTAGDTSLQLEDFYARHQEGDIISFPLADTPPHGATKSMAGTEVFILVDRYSFSNAVSVASIAQDYGFATVIGEKTADLATTYAAMEHFTLRHTGIEVGFPKAHIIRPNGDLKADGVTPDISFSFGTAKNGAKTELERVIDLIQQETLNH</sequence>
<name>A0A432YPY1_9GAMM</name>
<evidence type="ECO:0000313" key="3">
    <source>
        <dbReference type="Proteomes" id="UP000288259"/>
    </source>
</evidence>
<dbReference type="GO" id="GO:0006508">
    <property type="term" value="P:proteolysis"/>
    <property type="evidence" value="ECO:0007669"/>
    <property type="project" value="InterPro"/>
</dbReference>
<organism evidence="2 3">
    <name type="scientific">Pseudidiomarina insulisalsae</name>
    <dbReference type="NCBI Taxonomy" id="575789"/>
    <lineage>
        <taxon>Bacteria</taxon>
        <taxon>Pseudomonadati</taxon>
        <taxon>Pseudomonadota</taxon>
        <taxon>Gammaproteobacteria</taxon>
        <taxon>Alteromonadales</taxon>
        <taxon>Idiomarinaceae</taxon>
        <taxon>Pseudidiomarina</taxon>
    </lineage>
</organism>
<keyword evidence="3" id="KW-1185">Reference proteome</keyword>